<gene>
    <name evidence="3" type="ORF">DWV00_24820</name>
</gene>
<keyword evidence="1" id="KW-0472">Membrane</keyword>
<accession>A0A3D8JU46</accession>
<dbReference type="InterPro" id="IPR002937">
    <property type="entry name" value="Amino_oxidase"/>
</dbReference>
<name>A0A3D8JU46_9BURK</name>
<keyword evidence="1" id="KW-0812">Transmembrane</keyword>
<dbReference type="AlphaFoldDB" id="A0A3D8JU46"/>
<dbReference type="EMBL" id="QRGA01000015">
    <property type="protein sequence ID" value="RDU96322.1"/>
    <property type="molecule type" value="Genomic_DNA"/>
</dbReference>
<dbReference type="Pfam" id="PF01593">
    <property type="entry name" value="Amino_oxidase"/>
    <property type="match status" value="1"/>
</dbReference>
<dbReference type="PANTHER" id="PTHR42923">
    <property type="entry name" value="PROTOPORPHYRINOGEN OXIDASE"/>
    <property type="match status" value="1"/>
</dbReference>
<evidence type="ECO:0000313" key="4">
    <source>
        <dbReference type="Proteomes" id="UP000256838"/>
    </source>
</evidence>
<feature type="transmembrane region" description="Helical" evidence="1">
    <location>
        <begin position="12"/>
        <end position="31"/>
    </location>
</feature>
<sequence length="435" mass="48405">MQIERAEMRQDARIAIVGAGIAGLASAYLLARRYRVTLFEAAPHLGGHTHTVDVELEGSSHPVDTGFLVFNDRTYPNLIALFDEIGVKAHRTDMSFSVSLDGGQLEWAGTNLNTVFAQRRNLFSPNFLGMLRDILRFNASAHEHLQSAARNRWSVGELLLDGGYGVPFQRHYLLPMASAIWSSAANDILRFPAVSFLRFCLNHALLQVNGRPAWRTVAGGGREYVRRIAATLDDVRVDTPVRAVTRDAGGVTVMTDSAGAERFDAVVLASHAPTSLRLLSDADDMERRVLGAVRYQRNVAMLHTDTRLLPRRRRVWSAWNYLSTHSQHRSSDAQPACVSYLLNQLQPLPFRTPVIVTLNPTEAPAPEHEIGCYEYEHPLLDLACVDAQQRLPDIQGRRSTWYAGAWTGYGFHEDGLKSALRIAHSFDVAPSWASL</sequence>
<proteinExistence type="predicted"/>
<dbReference type="GO" id="GO:0016491">
    <property type="term" value="F:oxidoreductase activity"/>
    <property type="evidence" value="ECO:0007669"/>
    <property type="project" value="InterPro"/>
</dbReference>
<dbReference type="InterPro" id="IPR050464">
    <property type="entry name" value="Zeta_carotene_desat/Oxidored"/>
</dbReference>
<feature type="domain" description="Amine oxidase" evidence="2">
    <location>
        <begin position="21"/>
        <end position="278"/>
    </location>
</feature>
<keyword evidence="4" id="KW-1185">Reference proteome</keyword>
<dbReference type="InterPro" id="IPR036188">
    <property type="entry name" value="FAD/NAD-bd_sf"/>
</dbReference>
<protein>
    <submittedName>
        <fullName evidence="3">FAD-dependent oxidoreductase</fullName>
    </submittedName>
</protein>
<evidence type="ECO:0000259" key="2">
    <source>
        <dbReference type="Pfam" id="PF01593"/>
    </source>
</evidence>
<evidence type="ECO:0000313" key="3">
    <source>
        <dbReference type="EMBL" id="RDU96322.1"/>
    </source>
</evidence>
<dbReference type="Proteomes" id="UP000256838">
    <property type="component" value="Unassembled WGS sequence"/>
</dbReference>
<reference evidence="3 4" key="1">
    <citation type="submission" date="2018-08" db="EMBL/GenBank/DDBJ databases">
        <title>Paraburkholderia sp. DHOM06 isolated from forest soil.</title>
        <authorList>
            <person name="Gao Z.-H."/>
            <person name="Qiu L.-H."/>
        </authorList>
    </citation>
    <scope>NUCLEOTIDE SEQUENCE [LARGE SCALE GENOMIC DNA]</scope>
    <source>
        <strain evidence="3 4">DHOM06</strain>
    </source>
</reference>
<dbReference type="PANTHER" id="PTHR42923:SF17">
    <property type="entry name" value="AMINE OXIDASE DOMAIN-CONTAINING PROTEIN"/>
    <property type="match status" value="1"/>
</dbReference>
<dbReference type="Gene3D" id="3.50.50.60">
    <property type="entry name" value="FAD/NAD(P)-binding domain"/>
    <property type="match status" value="1"/>
</dbReference>
<dbReference type="RefSeq" id="WP_115536249.1">
    <property type="nucleotide sequence ID" value="NZ_QRGA01000015.1"/>
</dbReference>
<keyword evidence="1" id="KW-1133">Transmembrane helix</keyword>
<dbReference type="SUPFAM" id="SSF51905">
    <property type="entry name" value="FAD/NAD(P)-binding domain"/>
    <property type="match status" value="1"/>
</dbReference>
<dbReference type="OrthoDB" id="20837at2"/>
<evidence type="ECO:0000256" key="1">
    <source>
        <dbReference type="SAM" id="Phobius"/>
    </source>
</evidence>
<comment type="caution">
    <text evidence="3">The sequence shown here is derived from an EMBL/GenBank/DDBJ whole genome shotgun (WGS) entry which is preliminary data.</text>
</comment>
<organism evidence="3 4">
    <name type="scientific">Trinickia dinghuensis</name>
    <dbReference type="NCBI Taxonomy" id="2291023"/>
    <lineage>
        <taxon>Bacteria</taxon>
        <taxon>Pseudomonadati</taxon>
        <taxon>Pseudomonadota</taxon>
        <taxon>Betaproteobacteria</taxon>
        <taxon>Burkholderiales</taxon>
        <taxon>Burkholderiaceae</taxon>
        <taxon>Trinickia</taxon>
    </lineage>
</organism>